<feature type="domain" description="Myb-like" evidence="7">
    <location>
        <begin position="112"/>
        <end position="164"/>
    </location>
</feature>
<dbReference type="PROSITE" id="PS50090">
    <property type="entry name" value="MYB_LIKE"/>
    <property type="match status" value="2"/>
</dbReference>
<dbReference type="AlphaFoldDB" id="A0AAD8LAP7"/>
<feature type="compositionally biased region" description="Basic and acidic residues" evidence="6">
    <location>
        <begin position="81"/>
        <end position="91"/>
    </location>
</feature>
<dbReference type="InterPro" id="IPR009057">
    <property type="entry name" value="Homeodomain-like_sf"/>
</dbReference>
<dbReference type="GO" id="GO:0003677">
    <property type="term" value="F:DNA binding"/>
    <property type="evidence" value="ECO:0007669"/>
    <property type="project" value="UniProtKB-KW"/>
</dbReference>
<dbReference type="FunFam" id="1.10.10.60:FF:000154">
    <property type="entry name" value="Transcription factor SRM1"/>
    <property type="match status" value="1"/>
</dbReference>
<comment type="subcellular location">
    <subcellularLocation>
        <location evidence="1">Nucleus</location>
    </subcellularLocation>
</comment>
<dbReference type="PROSITE" id="PS51293">
    <property type="entry name" value="SANT"/>
    <property type="match status" value="1"/>
</dbReference>
<protein>
    <submittedName>
        <fullName evidence="10">Uncharacterized protein</fullName>
    </submittedName>
</protein>
<accession>A0AAD8LAP7</accession>
<gene>
    <name evidence="10" type="ORF">QVD17_03823</name>
</gene>
<feature type="domain" description="SANT" evidence="8">
    <location>
        <begin position="120"/>
        <end position="168"/>
    </location>
</feature>
<feature type="compositionally biased region" description="Basic and acidic residues" evidence="6">
    <location>
        <begin position="106"/>
        <end position="117"/>
    </location>
</feature>
<dbReference type="FunFam" id="1.10.10.60:FF:000009">
    <property type="entry name" value="transcription factor MYB1R1"/>
    <property type="match status" value="1"/>
</dbReference>
<dbReference type="Pfam" id="PF00249">
    <property type="entry name" value="Myb_DNA-binding"/>
    <property type="match status" value="1"/>
</dbReference>
<feature type="domain" description="Myb-like" evidence="7">
    <location>
        <begin position="11"/>
        <end position="58"/>
    </location>
</feature>
<dbReference type="InterPro" id="IPR017884">
    <property type="entry name" value="SANT_dom"/>
</dbReference>
<dbReference type="GO" id="GO:0048262">
    <property type="term" value="P:determination of dorsal/ventral asymmetry"/>
    <property type="evidence" value="ECO:0007669"/>
    <property type="project" value="UniProtKB-ARBA"/>
</dbReference>
<dbReference type="PANTHER" id="PTHR44042:SF66">
    <property type="entry name" value="MYB FAMILY TRANSCRIPTION FACTOR"/>
    <property type="match status" value="1"/>
</dbReference>
<feature type="domain" description="HTH myb-type" evidence="9">
    <location>
        <begin position="112"/>
        <end position="168"/>
    </location>
</feature>
<feature type="region of interest" description="Disordered" evidence="6">
    <location>
        <begin position="183"/>
        <end position="207"/>
    </location>
</feature>
<dbReference type="PROSITE" id="PS51294">
    <property type="entry name" value="HTH_MYB"/>
    <property type="match status" value="1"/>
</dbReference>
<comment type="caution">
    <text evidence="10">The sequence shown here is derived from an EMBL/GenBank/DDBJ whole genome shotgun (WGS) entry which is preliminary data.</text>
</comment>
<dbReference type="Gene3D" id="1.10.10.60">
    <property type="entry name" value="Homeodomain-like"/>
    <property type="match status" value="2"/>
</dbReference>
<feature type="region of interest" description="Disordered" evidence="6">
    <location>
        <begin position="72"/>
        <end position="117"/>
    </location>
</feature>
<evidence type="ECO:0000256" key="2">
    <source>
        <dbReference type="ARBA" id="ARBA00023015"/>
    </source>
</evidence>
<evidence type="ECO:0000256" key="6">
    <source>
        <dbReference type="SAM" id="MobiDB-lite"/>
    </source>
</evidence>
<evidence type="ECO:0000313" key="11">
    <source>
        <dbReference type="Proteomes" id="UP001229421"/>
    </source>
</evidence>
<evidence type="ECO:0000256" key="5">
    <source>
        <dbReference type="ARBA" id="ARBA00023242"/>
    </source>
</evidence>
<keyword evidence="4" id="KW-0804">Transcription</keyword>
<organism evidence="10 11">
    <name type="scientific">Tagetes erecta</name>
    <name type="common">African marigold</name>
    <dbReference type="NCBI Taxonomy" id="13708"/>
    <lineage>
        <taxon>Eukaryota</taxon>
        <taxon>Viridiplantae</taxon>
        <taxon>Streptophyta</taxon>
        <taxon>Embryophyta</taxon>
        <taxon>Tracheophyta</taxon>
        <taxon>Spermatophyta</taxon>
        <taxon>Magnoliopsida</taxon>
        <taxon>eudicotyledons</taxon>
        <taxon>Gunneridae</taxon>
        <taxon>Pentapetalae</taxon>
        <taxon>asterids</taxon>
        <taxon>campanulids</taxon>
        <taxon>Asterales</taxon>
        <taxon>Asteraceae</taxon>
        <taxon>Asteroideae</taxon>
        <taxon>Heliantheae alliance</taxon>
        <taxon>Tageteae</taxon>
        <taxon>Tagetes</taxon>
    </lineage>
</organism>
<dbReference type="InterPro" id="IPR001005">
    <property type="entry name" value="SANT/Myb"/>
</dbReference>
<dbReference type="EMBL" id="JAUHHV010000001">
    <property type="protein sequence ID" value="KAK1438022.1"/>
    <property type="molecule type" value="Genomic_DNA"/>
</dbReference>
<dbReference type="GO" id="GO:0009908">
    <property type="term" value="P:flower development"/>
    <property type="evidence" value="ECO:0007669"/>
    <property type="project" value="UniProtKB-ARBA"/>
</dbReference>
<dbReference type="GO" id="GO:0005634">
    <property type="term" value="C:nucleus"/>
    <property type="evidence" value="ECO:0007669"/>
    <property type="project" value="UniProtKB-SubCell"/>
</dbReference>
<evidence type="ECO:0000256" key="4">
    <source>
        <dbReference type="ARBA" id="ARBA00023163"/>
    </source>
</evidence>
<sequence length="207" mass="22879">MADEVDRGSIWTREQDRAFEDALVAYFKEDSEDCWEKIASDVAGKSVEEVKHHYKLLVDDLDSIESGIVPLPSYSTSSDDSASHGGDDGTSKKGRNLGQHNSESGKSSKADQERRKGVAWSEDEHRLFLLGLEKYGKGDWRSISRNFVVTRTPTQVASHAQKYFIRLNSMNIDRRRSSIHDITSVNSGDTSAPQAAITGQTNTSPAG</sequence>
<evidence type="ECO:0000259" key="8">
    <source>
        <dbReference type="PROSITE" id="PS51293"/>
    </source>
</evidence>
<dbReference type="Proteomes" id="UP001229421">
    <property type="component" value="Unassembled WGS sequence"/>
</dbReference>
<keyword evidence="3" id="KW-0238">DNA-binding</keyword>
<dbReference type="CDD" id="cd00167">
    <property type="entry name" value="SANT"/>
    <property type="match status" value="2"/>
</dbReference>
<evidence type="ECO:0000256" key="3">
    <source>
        <dbReference type="ARBA" id="ARBA00023125"/>
    </source>
</evidence>
<evidence type="ECO:0000313" key="10">
    <source>
        <dbReference type="EMBL" id="KAK1438022.1"/>
    </source>
</evidence>
<dbReference type="NCBIfam" id="TIGR01557">
    <property type="entry name" value="myb_SHAQKYF"/>
    <property type="match status" value="1"/>
</dbReference>
<dbReference type="PANTHER" id="PTHR44042">
    <property type="entry name" value="DUPLICATED HOMEODOMAIN-LIKE SUPERFAMILY PROTEIN-RELATED"/>
    <property type="match status" value="1"/>
</dbReference>
<reference evidence="10" key="1">
    <citation type="journal article" date="2023" name="bioRxiv">
        <title>Improved chromosome-level genome assembly for marigold (Tagetes erecta).</title>
        <authorList>
            <person name="Jiang F."/>
            <person name="Yuan L."/>
            <person name="Wang S."/>
            <person name="Wang H."/>
            <person name="Xu D."/>
            <person name="Wang A."/>
            <person name="Fan W."/>
        </authorList>
    </citation>
    <scope>NUCLEOTIDE SEQUENCE</scope>
    <source>
        <strain evidence="10">WSJ</strain>
        <tissue evidence="10">Leaf</tissue>
    </source>
</reference>
<dbReference type="InterPro" id="IPR017930">
    <property type="entry name" value="Myb_dom"/>
</dbReference>
<keyword evidence="5" id="KW-0539">Nucleus</keyword>
<evidence type="ECO:0000259" key="9">
    <source>
        <dbReference type="PROSITE" id="PS51294"/>
    </source>
</evidence>
<keyword evidence="2" id="KW-0805">Transcription regulation</keyword>
<name>A0AAD8LAP7_TARER</name>
<proteinExistence type="predicted"/>
<evidence type="ECO:0000259" key="7">
    <source>
        <dbReference type="PROSITE" id="PS50090"/>
    </source>
</evidence>
<dbReference type="SUPFAM" id="SSF46689">
    <property type="entry name" value="Homeodomain-like"/>
    <property type="match status" value="2"/>
</dbReference>
<keyword evidence="11" id="KW-1185">Reference proteome</keyword>
<dbReference type="InterPro" id="IPR006447">
    <property type="entry name" value="Myb_dom_plants"/>
</dbReference>
<evidence type="ECO:0000256" key="1">
    <source>
        <dbReference type="ARBA" id="ARBA00004123"/>
    </source>
</evidence>
<dbReference type="SMART" id="SM00717">
    <property type="entry name" value="SANT"/>
    <property type="match status" value="2"/>
</dbReference>